<feature type="compositionally biased region" description="Basic and acidic residues" evidence="1">
    <location>
        <begin position="14"/>
        <end position="30"/>
    </location>
</feature>
<dbReference type="VEuPathDB" id="FungiDB:RhiirA1_498807"/>
<evidence type="ECO:0000313" key="2">
    <source>
        <dbReference type="EMBL" id="PKC71028.1"/>
    </source>
</evidence>
<feature type="region of interest" description="Disordered" evidence="1">
    <location>
        <begin position="1"/>
        <end position="35"/>
    </location>
</feature>
<sequence>MPPKRQKSTSSNKAAKETVKVNIQDTRKAEYTSSDEEERRLMNELKVKFKHSEDIKEIINLEENRVAPLVIQSSNSTVAKLESYTAFEIANFVTDHPNILELITIIKESKKVSAEHSKMTVYQAKVENKDNKLLIEELKLLFLKCRAPNSHIFNAIITSVYPELSNQLYKDEATKLRHACSLKMSDFRFKYLNKLTNMAKEYLKDNNSNTSVENFIGDSWRIILRMFLRAICKVEFEKSKADQENLRKFVLESFKIVLDYEKGEVEGLDIPGNTIKNTLDHLTLDIKKTRLGTFLERDLNLEEKGFLDLSRQNKPQENGFPESFKMKWTTREWQVFYVMQLGRSSKSKNRSLNLRLRQQNRNNDVITESLTEKMNFEGDNNNAYRVELDVSFEHESDIDNANGDDGISLNYEDNNDNADGVKFDNDISFEYEDDNDGVEFDGDARDPSENIDSYNDNNDNSENILENSSLPNSSFNGEFGPYFSSSTSASIFAWITKHMISTSAYEDLIKILSHPNFNVKDVPTNIRHFKKSSRSRLPLLTIKKHNIPISSMKTPSTSQPFREAYTVSLIDTIAKILSNPLLASKMYNGPGIEVENKSEFWHGELWQQSPLFGEHNITINSGDFVHVMASNKLNCMRIISIVLHEEELKLKLQRFLSVEELPGRLKMTECSFNSNTRWLLEDKLIIVDPKTLIGKISVWLQDQPEPPNYLYTVAGILYNYQNVWKIKNIHYRIRHPSEYCPFPQNPYNLPIKKIFIDLYYDDFGTFRNVYHSLGGIYIQIGNMPFSLRKLLKNHFVIGFVPFGGKFEDFIHPFLKELRELEKGKVFNIQGKKTLVIAGLGLVTADLPQGNDLAGVMRHNAKKGCRSCKIENHDSLKSFEDLSKELRYHHLTNYEFENILNSDSQTSQKILCSEFGLKNQKPVLDNIIWDRFLQTPQDIYHSIAGKVLRLMDCTFGIFNTAGNDEFIKNWKVFEMPTQWHKLPNPITHRQSFMMSDRLRLVMVLPYILRRFLQVKHLKSNSLLELQKNLSVNSKKVVDKLIQCWVIVAKCAKFCFSLSFNSESYETLNILLKQETTLLTRIFPKEFTNLPNLHVNGHLQYHAKSFSTLVNSSVGIKEMVHRTFKGAVPHTNGKMIEKDLIKRYNTLQALRNIIDGSLESRYNNHLGCGYFQDNVFRSLLSSWYATSASINDTKEIVETVDSPNDSIYEIRLQVKWKRHEILQNNFEINMSVNGDIHDDLKIAYRDYFNFTEYIHNNKLNYYNYISYKVLDEEGESSTIQIHVGDIVEIEVENDGISYAIVKAIFLHTYNNNKMYPFYYLNWFEKIEGKNGFDNIMMGQKYKICVERKKWINIFPIHLINLIPKIHFIHQCDSSCLIGNHNLSQPYLLNEFFYNAV</sequence>
<accession>A0A2N0S638</accession>
<reference evidence="2 3" key="1">
    <citation type="submission" date="2017-10" db="EMBL/GenBank/DDBJ databases">
        <title>Extensive intraspecific genome diversity in a model arbuscular mycorrhizal fungus.</title>
        <authorList>
            <person name="Chen E.C.H."/>
            <person name="Morin E."/>
            <person name="Baudet D."/>
            <person name="Noel J."/>
            <person name="Ndikumana S."/>
            <person name="Charron P."/>
            <person name="St-Onge C."/>
            <person name="Giorgi J."/>
            <person name="Grigoriev I.V."/>
            <person name="Roux C."/>
            <person name="Martin F.M."/>
            <person name="Corradi N."/>
        </authorList>
    </citation>
    <scope>NUCLEOTIDE SEQUENCE [LARGE SCALE GENOMIC DNA]</scope>
    <source>
        <strain evidence="2 3">A1</strain>
    </source>
</reference>
<dbReference type="EMBL" id="LLXH01000189">
    <property type="protein sequence ID" value="PKC71028.1"/>
    <property type="molecule type" value="Genomic_DNA"/>
</dbReference>
<feature type="compositionally biased region" description="Low complexity" evidence="1">
    <location>
        <begin position="450"/>
        <end position="470"/>
    </location>
</feature>
<dbReference type="VEuPathDB" id="FungiDB:RhiirFUN_007764"/>
<dbReference type="VEuPathDB" id="FungiDB:FUN_007796"/>
<proteinExistence type="predicted"/>
<name>A0A2N0S638_9GLOM</name>
<evidence type="ECO:0000313" key="3">
    <source>
        <dbReference type="Proteomes" id="UP000232688"/>
    </source>
</evidence>
<reference evidence="2 3" key="2">
    <citation type="submission" date="2017-10" db="EMBL/GenBank/DDBJ databases">
        <title>Genome analyses suggest a sexual origin of heterokaryosis in a supposedly ancient asexual fungus.</title>
        <authorList>
            <person name="Corradi N."/>
            <person name="Sedzielewska K."/>
            <person name="Noel J."/>
            <person name="Charron P."/>
            <person name="Farinelli L."/>
            <person name="Marton T."/>
            <person name="Kruger M."/>
            <person name="Pelin A."/>
            <person name="Brachmann A."/>
            <person name="Corradi N."/>
        </authorList>
    </citation>
    <scope>NUCLEOTIDE SEQUENCE [LARGE SCALE GENOMIC DNA]</scope>
    <source>
        <strain evidence="2 3">A1</strain>
    </source>
</reference>
<organism evidence="2 3">
    <name type="scientific">Rhizophagus irregularis</name>
    <dbReference type="NCBI Taxonomy" id="588596"/>
    <lineage>
        <taxon>Eukaryota</taxon>
        <taxon>Fungi</taxon>
        <taxon>Fungi incertae sedis</taxon>
        <taxon>Mucoromycota</taxon>
        <taxon>Glomeromycotina</taxon>
        <taxon>Glomeromycetes</taxon>
        <taxon>Glomerales</taxon>
        <taxon>Glomeraceae</taxon>
        <taxon>Rhizophagus</taxon>
    </lineage>
</organism>
<comment type="caution">
    <text evidence="2">The sequence shown here is derived from an EMBL/GenBank/DDBJ whole genome shotgun (WGS) entry which is preliminary data.</text>
</comment>
<evidence type="ECO:0000256" key="1">
    <source>
        <dbReference type="SAM" id="MobiDB-lite"/>
    </source>
</evidence>
<protein>
    <submittedName>
        <fullName evidence="2">Uncharacterized protein</fullName>
    </submittedName>
</protein>
<feature type="compositionally biased region" description="Acidic residues" evidence="1">
    <location>
        <begin position="427"/>
        <end position="441"/>
    </location>
</feature>
<dbReference type="Proteomes" id="UP000232688">
    <property type="component" value="Unassembled WGS sequence"/>
</dbReference>
<gene>
    <name evidence="2" type="ORF">RhiirA1_498807</name>
</gene>
<dbReference type="VEuPathDB" id="FungiDB:RhiirFUN_014996"/>
<feature type="region of interest" description="Disordered" evidence="1">
    <location>
        <begin position="396"/>
        <end position="470"/>
    </location>
</feature>
<dbReference type="VEuPathDB" id="FungiDB:FUN_024024"/>